<feature type="domain" description="Integrase catalytic" evidence="2">
    <location>
        <begin position="132"/>
        <end position="315"/>
    </location>
</feature>
<dbReference type="AlphaFoldDB" id="A0ABC9ZM86"/>
<dbReference type="InterPro" id="IPR001584">
    <property type="entry name" value="Integrase_cat-core"/>
</dbReference>
<dbReference type="EMBL" id="BJLD01000002">
    <property type="protein sequence ID" value="GEA43719.1"/>
    <property type="molecule type" value="Genomic_DNA"/>
</dbReference>
<dbReference type="EMBL" id="BJLD01000002">
    <property type="protein sequence ID" value="GEA44158.1"/>
    <property type="molecule type" value="Genomic_DNA"/>
</dbReference>
<dbReference type="InterPro" id="IPR036397">
    <property type="entry name" value="RNaseH_sf"/>
</dbReference>
<dbReference type="EMBL" id="BJLD01000002">
    <property type="protein sequence ID" value="GEA43265.1"/>
    <property type="molecule type" value="Genomic_DNA"/>
</dbReference>
<evidence type="ECO:0000313" key="7">
    <source>
        <dbReference type="Proteomes" id="UP000315234"/>
    </source>
</evidence>
<protein>
    <submittedName>
        <fullName evidence="4">Transposase</fullName>
    </submittedName>
</protein>
<dbReference type="InterPro" id="IPR012337">
    <property type="entry name" value="RNaseH-like_sf"/>
</dbReference>
<dbReference type="EMBL" id="BJLD01000001">
    <property type="protein sequence ID" value="GEA43095.1"/>
    <property type="molecule type" value="Genomic_DNA"/>
</dbReference>
<dbReference type="Gene3D" id="3.30.420.10">
    <property type="entry name" value="Ribonuclease H-like superfamily/Ribonuclease H"/>
    <property type="match status" value="1"/>
</dbReference>
<proteinExistence type="predicted"/>
<evidence type="ECO:0000313" key="3">
    <source>
        <dbReference type="EMBL" id="GEA43095.1"/>
    </source>
</evidence>
<dbReference type="InterPro" id="IPR009057">
    <property type="entry name" value="Homeodomain-like_sf"/>
</dbReference>
<feature type="compositionally biased region" description="Polar residues" evidence="1">
    <location>
        <begin position="380"/>
        <end position="394"/>
    </location>
</feature>
<sequence length="505" mass="57379">MGWNTKMAISTHLRKKIADFDPVRDGRTVTQFCKDIGVSRQTYANIKRRVEQRGRAGILPDSTAPHSPARIYDDHLRQKVITARSVLKAQGRDYGPWSIYYYLIDDLGLEHPPARSTIALWLHEAGVAEANARKRPRKSFKRWARDKVDELWQLDGFVYRLFDTPHTQITIYQLVDDASRFDLGSQAFAAKENGFDARTTLAAAIETYGRPQELLTDNGEAFATYHRGRLSDTERWLAAQGIWSIAGFGPQTQGKDERSHQTMTKFLDARQPTTLQHVKQLLDDYREFYNTRRRHQGLLVGKMHITPAQAREHFAHAQSPTQPIDPDVLWAKIVKSYRDTHSESAIHHEHRIENGVKEAMAPVVGEVAASPTTIDDDNEPIQQESSPTISPTVDGLSAQSSNAWGIPDTLWINKSGVVRILGYGFYVGLRFKNRLIYSHVTDDTAEFFTDHDGEALFSFPLPIKLLERPAGGQINIGHVEGMWHRRPPEIKPILSRPRPSRRKKP</sequence>
<dbReference type="PROSITE" id="PS50994">
    <property type="entry name" value="INTEGRASE"/>
    <property type="match status" value="1"/>
</dbReference>
<dbReference type="SUPFAM" id="SSF46689">
    <property type="entry name" value="Homeodomain-like"/>
    <property type="match status" value="1"/>
</dbReference>
<evidence type="ECO:0000256" key="1">
    <source>
        <dbReference type="SAM" id="MobiDB-lite"/>
    </source>
</evidence>
<evidence type="ECO:0000259" key="2">
    <source>
        <dbReference type="PROSITE" id="PS50994"/>
    </source>
</evidence>
<dbReference type="Pfam" id="PF13683">
    <property type="entry name" value="rve_3"/>
    <property type="match status" value="1"/>
</dbReference>
<dbReference type="Proteomes" id="UP000315234">
    <property type="component" value="Unassembled WGS sequence"/>
</dbReference>
<comment type="caution">
    <text evidence="4">The sequence shown here is derived from an EMBL/GenBank/DDBJ whole genome shotgun (WGS) entry which is preliminary data.</text>
</comment>
<accession>A0ABC9ZM86</accession>
<evidence type="ECO:0000313" key="4">
    <source>
        <dbReference type="EMBL" id="GEA43265.1"/>
    </source>
</evidence>
<dbReference type="SUPFAM" id="SSF53098">
    <property type="entry name" value="Ribonuclease H-like"/>
    <property type="match status" value="1"/>
</dbReference>
<reference evidence="4 7" key="1">
    <citation type="submission" date="2019-06" db="EMBL/GenBank/DDBJ databases">
        <title>Draft genome sequence of Corynebacterium striatum NBRC 15291.</title>
        <authorList>
            <person name="Miura T."/>
            <person name="Furukawa M."/>
            <person name="Shimamura M."/>
            <person name="Ohyama Y."/>
            <person name="Yamazoe A."/>
            <person name="Kawasaki H."/>
        </authorList>
    </citation>
    <scope>NUCLEOTIDE SEQUENCE [LARGE SCALE GENOMIC DNA]</scope>
    <source>
        <strain evidence="4 7">NBRC 15291</strain>
    </source>
</reference>
<gene>
    <name evidence="3" type="ORF">Cst04h_12650</name>
    <name evidence="4" type="ORF">Cst04h_14350</name>
    <name evidence="5" type="ORF">Cst04h_18890</name>
    <name evidence="6" type="ORF">Cst04h_23280</name>
</gene>
<name>A0ABC9ZM86_CORST</name>
<evidence type="ECO:0000313" key="5">
    <source>
        <dbReference type="EMBL" id="GEA43719.1"/>
    </source>
</evidence>
<evidence type="ECO:0000313" key="6">
    <source>
        <dbReference type="EMBL" id="GEA44158.1"/>
    </source>
</evidence>
<organism evidence="4 7">
    <name type="scientific">Corynebacterium striatum</name>
    <dbReference type="NCBI Taxonomy" id="43770"/>
    <lineage>
        <taxon>Bacteria</taxon>
        <taxon>Bacillati</taxon>
        <taxon>Actinomycetota</taxon>
        <taxon>Actinomycetes</taxon>
        <taxon>Mycobacteriales</taxon>
        <taxon>Corynebacteriaceae</taxon>
        <taxon>Corynebacterium</taxon>
    </lineage>
</organism>
<feature type="region of interest" description="Disordered" evidence="1">
    <location>
        <begin position="371"/>
        <end position="394"/>
    </location>
</feature>